<dbReference type="KEGG" id="rtn:A6122_1729"/>
<keyword evidence="8" id="KW-0547">Nucleotide-binding</keyword>
<evidence type="ECO:0000256" key="1">
    <source>
        <dbReference type="ARBA" id="ARBA00004496"/>
    </source>
</evidence>
<dbReference type="PANTHER" id="PTHR17490">
    <property type="entry name" value="SUA5"/>
    <property type="match status" value="1"/>
</dbReference>
<evidence type="ECO:0000259" key="13">
    <source>
        <dbReference type="PROSITE" id="PS51163"/>
    </source>
</evidence>
<evidence type="ECO:0000256" key="6">
    <source>
        <dbReference type="ARBA" id="ARBA00022694"/>
    </source>
</evidence>
<evidence type="ECO:0000256" key="3">
    <source>
        <dbReference type="ARBA" id="ARBA00012584"/>
    </source>
</evidence>
<evidence type="ECO:0000256" key="4">
    <source>
        <dbReference type="ARBA" id="ARBA00022490"/>
    </source>
</evidence>
<dbReference type="InterPro" id="IPR050156">
    <property type="entry name" value="TC-AMP_synthase_SUA5"/>
</dbReference>
<dbReference type="AlphaFoldDB" id="A0A160KSX2"/>
<protein>
    <recommendedName>
        <fullName evidence="10">L-threonylcarbamoyladenylate synthase</fullName>
        <ecNumber evidence="3">2.7.7.87</ecNumber>
    </recommendedName>
    <alternativeName>
        <fullName evidence="10">L-threonylcarbamoyladenylate synthase</fullName>
    </alternativeName>
</protein>
<dbReference type="RefSeq" id="WP_084415913.1">
    <property type="nucleotide sequence ID" value="NZ_CP015515.1"/>
</dbReference>
<feature type="compositionally biased region" description="Low complexity" evidence="12">
    <location>
        <begin position="240"/>
        <end position="259"/>
    </location>
</feature>
<dbReference type="GO" id="GO:0061710">
    <property type="term" value="F:L-threonylcarbamoyladenylate synthase"/>
    <property type="evidence" value="ECO:0007669"/>
    <property type="project" value="UniProtKB-EC"/>
</dbReference>
<keyword evidence="15" id="KW-1185">Reference proteome</keyword>
<evidence type="ECO:0000313" key="14">
    <source>
        <dbReference type="EMBL" id="AND16860.1"/>
    </source>
</evidence>
<evidence type="ECO:0000256" key="11">
    <source>
        <dbReference type="ARBA" id="ARBA00048366"/>
    </source>
</evidence>
<dbReference type="EC" id="2.7.7.87" evidence="3"/>
<comment type="similarity">
    <text evidence="2">Belongs to the SUA5 family.</text>
</comment>
<dbReference type="PANTHER" id="PTHR17490:SF16">
    <property type="entry name" value="THREONYLCARBAMOYL-AMP SYNTHASE"/>
    <property type="match status" value="1"/>
</dbReference>
<evidence type="ECO:0000256" key="8">
    <source>
        <dbReference type="ARBA" id="ARBA00022741"/>
    </source>
</evidence>
<dbReference type="GO" id="GO:0008033">
    <property type="term" value="P:tRNA processing"/>
    <property type="evidence" value="ECO:0007669"/>
    <property type="project" value="UniProtKB-KW"/>
</dbReference>
<keyword evidence="9" id="KW-0067">ATP-binding</keyword>
<evidence type="ECO:0000256" key="7">
    <source>
        <dbReference type="ARBA" id="ARBA00022695"/>
    </source>
</evidence>
<comment type="subcellular location">
    <subcellularLocation>
        <location evidence="1">Cytoplasm</location>
    </subcellularLocation>
</comment>
<accession>A0A160KSX2</accession>
<reference evidence="14 15" key="1">
    <citation type="submission" date="2016-05" db="EMBL/GenBank/DDBJ databases">
        <title>Complete genome sequence of Rathayibacter tritici NCPPB 1953.</title>
        <authorList>
            <person name="Park J."/>
            <person name="Lee H.-H."/>
            <person name="Lee S.-W."/>
            <person name="Seo Y.-S."/>
        </authorList>
    </citation>
    <scope>NUCLEOTIDE SEQUENCE [LARGE SCALE GENOMIC DNA]</scope>
    <source>
        <strain evidence="14 15">NCPPB 1953</strain>
    </source>
</reference>
<evidence type="ECO:0000256" key="9">
    <source>
        <dbReference type="ARBA" id="ARBA00022840"/>
    </source>
</evidence>
<dbReference type="GO" id="GO:0005524">
    <property type="term" value="F:ATP binding"/>
    <property type="evidence" value="ECO:0007669"/>
    <property type="project" value="UniProtKB-KW"/>
</dbReference>
<evidence type="ECO:0000256" key="10">
    <source>
        <dbReference type="ARBA" id="ARBA00029774"/>
    </source>
</evidence>
<keyword evidence="6" id="KW-0819">tRNA processing</keyword>
<keyword evidence="4" id="KW-0963">Cytoplasm</keyword>
<gene>
    <name evidence="14" type="ORF">A6122_1729</name>
</gene>
<dbReference type="PATRIC" id="fig|33888.3.peg.1904"/>
<dbReference type="PROSITE" id="PS51163">
    <property type="entry name" value="YRDC"/>
    <property type="match status" value="1"/>
</dbReference>
<dbReference type="SUPFAM" id="SSF55821">
    <property type="entry name" value="YrdC/RibB"/>
    <property type="match status" value="1"/>
</dbReference>
<evidence type="ECO:0000256" key="12">
    <source>
        <dbReference type="SAM" id="MobiDB-lite"/>
    </source>
</evidence>
<dbReference type="InterPro" id="IPR006070">
    <property type="entry name" value="Sua5-like_dom"/>
</dbReference>
<dbReference type="NCBIfam" id="TIGR00057">
    <property type="entry name" value="L-threonylcarbamoyladenylate synthase"/>
    <property type="match status" value="1"/>
</dbReference>
<evidence type="ECO:0000256" key="5">
    <source>
        <dbReference type="ARBA" id="ARBA00022679"/>
    </source>
</evidence>
<name>A0A160KSX2_9MICO</name>
<dbReference type="STRING" id="33888.A6122_1729"/>
<keyword evidence="5" id="KW-0808">Transferase</keyword>
<proteinExistence type="inferred from homology"/>
<dbReference type="GO" id="GO:0003725">
    <property type="term" value="F:double-stranded RNA binding"/>
    <property type="evidence" value="ECO:0007669"/>
    <property type="project" value="InterPro"/>
</dbReference>
<dbReference type="OrthoDB" id="9814580at2"/>
<dbReference type="Proteomes" id="UP000077071">
    <property type="component" value="Chromosome"/>
</dbReference>
<dbReference type="GO" id="GO:0000049">
    <property type="term" value="F:tRNA binding"/>
    <property type="evidence" value="ECO:0007669"/>
    <property type="project" value="TreeGrafter"/>
</dbReference>
<organism evidence="14 15">
    <name type="scientific">Rathayibacter tritici</name>
    <dbReference type="NCBI Taxonomy" id="33888"/>
    <lineage>
        <taxon>Bacteria</taxon>
        <taxon>Bacillati</taxon>
        <taxon>Actinomycetota</taxon>
        <taxon>Actinomycetes</taxon>
        <taxon>Micrococcales</taxon>
        <taxon>Microbacteriaceae</taxon>
        <taxon>Rathayibacter</taxon>
    </lineage>
</organism>
<dbReference type="Gene3D" id="3.90.870.10">
    <property type="entry name" value="DHBP synthase"/>
    <property type="match status" value="1"/>
</dbReference>
<evidence type="ECO:0000313" key="15">
    <source>
        <dbReference type="Proteomes" id="UP000077071"/>
    </source>
</evidence>
<comment type="catalytic activity">
    <reaction evidence="11">
        <text>L-threonine + hydrogencarbonate + ATP = L-threonylcarbamoyladenylate + diphosphate + H2O</text>
        <dbReference type="Rhea" id="RHEA:36407"/>
        <dbReference type="ChEBI" id="CHEBI:15377"/>
        <dbReference type="ChEBI" id="CHEBI:17544"/>
        <dbReference type="ChEBI" id="CHEBI:30616"/>
        <dbReference type="ChEBI" id="CHEBI:33019"/>
        <dbReference type="ChEBI" id="CHEBI:57926"/>
        <dbReference type="ChEBI" id="CHEBI:73682"/>
        <dbReference type="EC" id="2.7.7.87"/>
    </reaction>
</comment>
<dbReference type="GO" id="GO:0005737">
    <property type="term" value="C:cytoplasm"/>
    <property type="evidence" value="ECO:0007669"/>
    <property type="project" value="UniProtKB-SubCell"/>
</dbReference>
<dbReference type="EMBL" id="CP015515">
    <property type="protein sequence ID" value="AND16860.1"/>
    <property type="molecule type" value="Genomic_DNA"/>
</dbReference>
<feature type="region of interest" description="Disordered" evidence="12">
    <location>
        <begin position="224"/>
        <end position="331"/>
    </location>
</feature>
<sequence length="331" mass="33682">MARIYDCSVDTDLLTGTRLARTAIGRGELVVIPTDTVYGVAANAFDAAAVQRLLDAKGRTRQSPPPVLIGDVAALDALAENVPEAVRDLAREFWPGGLTIVLHAQPSLVWDLGETRGTVALRMPDNPVTIELLAETGPLAVSSANRTGQPSATTAQEAFDQLGDSVDVYLDAGAAGSQYSGRPAGASESSTIVDATALSFEGGTLRILRQGVVSAERIREVVGDLLPDPQAQQSAPEPITTEPGAEAAGTDGAAPGTDPYAFDRGPSARPAWASGARLQDEAVAEEAAPDAAAPGEATSDEATSDEATSGEGASSGSPGAGPTRNDPAAGE</sequence>
<keyword evidence="7" id="KW-0548">Nucleotidyltransferase</keyword>
<evidence type="ECO:0000256" key="2">
    <source>
        <dbReference type="ARBA" id="ARBA00007663"/>
    </source>
</evidence>
<feature type="domain" description="YrdC-like" evidence="13">
    <location>
        <begin position="14"/>
        <end position="213"/>
    </location>
</feature>
<feature type="compositionally biased region" description="Low complexity" evidence="12">
    <location>
        <begin position="306"/>
        <end position="323"/>
    </location>
</feature>
<dbReference type="GO" id="GO:0006450">
    <property type="term" value="P:regulation of translational fidelity"/>
    <property type="evidence" value="ECO:0007669"/>
    <property type="project" value="TreeGrafter"/>
</dbReference>
<dbReference type="InterPro" id="IPR017945">
    <property type="entry name" value="DHBP_synth_RibB-like_a/b_dom"/>
</dbReference>
<dbReference type="Pfam" id="PF01300">
    <property type="entry name" value="Sua5_yciO_yrdC"/>
    <property type="match status" value="1"/>
</dbReference>